<evidence type="ECO:0000313" key="2">
    <source>
        <dbReference type="EMBL" id="SAL57749.1"/>
    </source>
</evidence>
<proteinExistence type="predicted"/>
<keyword evidence="3" id="KW-1185">Reference proteome</keyword>
<evidence type="ECO:0000256" key="1">
    <source>
        <dbReference type="SAM" id="MobiDB-lite"/>
    </source>
</evidence>
<dbReference type="AlphaFoldDB" id="A0A158INE7"/>
<reference evidence="2" key="1">
    <citation type="submission" date="2016-01" db="EMBL/GenBank/DDBJ databases">
        <authorList>
            <person name="Peeters C."/>
        </authorList>
    </citation>
    <scope>NUCLEOTIDE SEQUENCE [LARGE SCALE GENOMIC DNA]</scope>
    <source>
        <strain evidence="2">LMG 22934</strain>
    </source>
</reference>
<evidence type="ECO:0000313" key="3">
    <source>
        <dbReference type="Proteomes" id="UP000054977"/>
    </source>
</evidence>
<dbReference type="EMBL" id="FCNW02000037">
    <property type="protein sequence ID" value="SAL57749.1"/>
    <property type="molecule type" value="Genomic_DNA"/>
</dbReference>
<protein>
    <submittedName>
        <fullName evidence="2">Uncharacterized protein</fullName>
    </submittedName>
</protein>
<gene>
    <name evidence="2" type="ORF">AWB65_05090</name>
</gene>
<feature type="region of interest" description="Disordered" evidence="1">
    <location>
        <begin position="1"/>
        <end position="27"/>
    </location>
</feature>
<dbReference type="Proteomes" id="UP000054977">
    <property type="component" value="Unassembled WGS sequence"/>
</dbReference>
<accession>A0A158INE7</accession>
<dbReference type="STRING" id="326474.AWB65_05090"/>
<sequence>MTSSDMQQFVRPVTRQAETQPSTGEHCGVEIGTTAVVMAKEEYPARARRQAEPMMAAVLELAMKQWKLSSIPAKARAPVALDG</sequence>
<comment type="caution">
    <text evidence="2">The sequence shown here is derived from an EMBL/GenBank/DDBJ whole genome shotgun (WGS) entry which is preliminary data.</text>
</comment>
<name>A0A158INE7_9BURK</name>
<organism evidence="2 3">
    <name type="scientific">Caballeronia humi</name>
    <dbReference type="NCBI Taxonomy" id="326474"/>
    <lineage>
        <taxon>Bacteria</taxon>
        <taxon>Pseudomonadati</taxon>
        <taxon>Pseudomonadota</taxon>
        <taxon>Betaproteobacteria</taxon>
        <taxon>Burkholderiales</taxon>
        <taxon>Burkholderiaceae</taxon>
        <taxon>Caballeronia</taxon>
    </lineage>
</organism>